<dbReference type="EMBL" id="AAMX01000012">
    <property type="protein sequence ID" value="EAQ31776.1"/>
    <property type="molecule type" value="Genomic_DNA"/>
</dbReference>
<evidence type="ECO:0000313" key="2">
    <source>
        <dbReference type="Proteomes" id="UP000016543"/>
    </source>
</evidence>
<proteinExistence type="predicted"/>
<accession>A0ABM9WLF4</accession>
<gene>
    <name evidence="1" type="ORF">OS145_06729</name>
</gene>
<protein>
    <submittedName>
        <fullName evidence="1">Uncharacterized protein</fullName>
    </submittedName>
</protein>
<dbReference type="Proteomes" id="UP000016543">
    <property type="component" value="Unassembled WGS sequence"/>
</dbReference>
<keyword evidence="2" id="KW-1185">Reference proteome</keyword>
<name>A0ABM9WLF4_9GAMM</name>
<sequence length="22" mass="2479">MAKLVEAYKKAQAENKVKTTQV</sequence>
<organism evidence="1 2">
    <name type="scientific">Idiomarina baltica OS145</name>
    <dbReference type="NCBI Taxonomy" id="314276"/>
    <lineage>
        <taxon>Bacteria</taxon>
        <taxon>Pseudomonadati</taxon>
        <taxon>Pseudomonadota</taxon>
        <taxon>Gammaproteobacteria</taxon>
        <taxon>Alteromonadales</taxon>
        <taxon>Idiomarinaceae</taxon>
        <taxon>Idiomarina</taxon>
    </lineage>
</organism>
<comment type="caution">
    <text evidence="1">The sequence shown here is derived from an EMBL/GenBank/DDBJ whole genome shotgun (WGS) entry which is preliminary data.</text>
</comment>
<evidence type="ECO:0000313" key="1">
    <source>
        <dbReference type="EMBL" id="EAQ31776.1"/>
    </source>
</evidence>
<reference evidence="1 2" key="1">
    <citation type="submission" date="2006-01" db="EMBL/GenBank/DDBJ databases">
        <authorList>
            <person name="Brettar I."/>
            <person name="Hofle M."/>
            <person name="Ferriera S."/>
            <person name="Johnson J."/>
            <person name="Kravitz S."/>
            <person name="Halpern A."/>
            <person name="Remington K."/>
            <person name="Beeson K."/>
            <person name="Tran B."/>
            <person name="Rogers Y.-H."/>
            <person name="Friedman R."/>
            <person name="Venter J.C."/>
        </authorList>
    </citation>
    <scope>NUCLEOTIDE SEQUENCE [LARGE SCALE GENOMIC DNA]</scope>
    <source>
        <strain evidence="1 2">OS145</strain>
    </source>
</reference>